<dbReference type="SUPFAM" id="SSF55874">
    <property type="entry name" value="ATPase domain of HSP90 chaperone/DNA topoisomerase II/histidine kinase"/>
    <property type="match status" value="1"/>
</dbReference>
<dbReference type="Pfam" id="PF02518">
    <property type="entry name" value="HATPase_c"/>
    <property type="match status" value="1"/>
</dbReference>
<dbReference type="OrthoDB" id="227596at2"/>
<dbReference type="InterPro" id="IPR003594">
    <property type="entry name" value="HATPase_dom"/>
</dbReference>
<feature type="region of interest" description="Disordered" evidence="9">
    <location>
        <begin position="396"/>
        <end position="417"/>
    </location>
</feature>
<dbReference type="InterPro" id="IPR050482">
    <property type="entry name" value="Sensor_HK_TwoCompSys"/>
</dbReference>
<feature type="transmembrane region" description="Helical" evidence="10">
    <location>
        <begin position="114"/>
        <end position="135"/>
    </location>
</feature>
<organism evidence="13 14">
    <name type="scientific">Brevibacterium jeotgali</name>
    <dbReference type="NCBI Taxonomy" id="1262550"/>
    <lineage>
        <taxon>Bacteria</taxon>
        <taxon>Bacillati</taxon>
        <taxon>Actinomycetota</taxon>
        <taxon>Actinomycetes</taxon>
        <taxon>Micrococcales</taxon>
        <taxon>Brevibacteriaceae</taxon>
        <taxon>Brevibacterium</taxon>
    </lineage>
</organism>
<evidence type="ECO:0000313" key="14">
    <source>
        <dbReference type="Proteomes" id="UP000234462"/>
    </source>
</evidence>
<dbReference type="EC" id="2.7.13.3" evidence="2"/>
<evidence type="ECO:0000256" key="5">
    <source>
        <dbReference type="ARBA" id="ARBA00022741"/>
    </source>
</evidence>
<dbReference type="GO" id="GO:0000155">
    <property type="term" value="F:phosphorelay sensor kinase activity"/>
    <property type="evidence" value="ECO:0007669"/>
    <property type="project" value="InterPro"/>
</dbReference>
<name>A0A2H1L6Z2_9MICO</name>
<feature type="transmembrane region" description="Helical" evidence="10">
    <location>
        <begin position="51"/>
        <end position="71"/>
    </location>
</feature>
<keyword evidence="4" id="KW-0808">Transferase</keyword>
<evidence type="ECO:0000256" key="8">
    <source>
        <dbReference type="ARBA" id="ARBA00023012"/>
    </source>
</evidence>
<evidence type="ECO:0000256" key="7">
    <source>
        <dbReference type="ARBA" id="ARBA00022840"/>
    </source>
</evidence>
<accession>A0A2H1L6Z2</accession>
<dbReference type="PANTHER" id="PTHR24421">
    <property type="entry name" value="NITRATE/NITRITE SENSOR PROTEIN NARX-RELATED"/>
    <property type="match status" value="1"/>
</dbReference>
<evidence type="ECO:0000256" key="4">
    <source>
        <dbReference type="ARBA" id="ARBA00022679"/>
    </source>
</evidence>
<reference evidence="14" key="1">
    <citation type="submission" date="2017-03" db="EMBL/GenBank/DDBJ databases">
        <authorList>
            <person name="Monnet C."/>
        </authorList>
    </citation>
    <scope>NUCLEOTIDE SEQUENCE [LARGE SCALE GENOMIC DNA]</scope>
    <source>
        <strain evidence="14">SJ5-8</strain>
    </source>
</reference>
<feature type="transmembrane region" description="Helical" evidence="10">
    <location>
        <begin position="77"/>
        <end position="102"/>
    </location>
</feature>
<dbReference type="InterPro" id="IPR036890">
    <property type="entry name" value="HATPase_C_sf"/>
</dbReference>
<dbReference type="Gene3D" id="1.20.5.1930">
    <property type="match status" value="1"/>
</dbReference>
<comment type="catalytic activity">
    <reaction evidence="1">
        <text>ATP + protein L-histidine = ADP + protein N-phospho-L-histidine.</text>
        <dbReference type="EC" id="2.7.13.3"/>
    </reaction>
</comment>
<evidence type="ECO:0000256" key="9">
    <source>
        <dbReference type="SAM" id="MobiDB-lite"/>
    </source>
</evidence>
<feature type="transmembrane region" description="Helical" evidence="10">
    <location>
        <begin position="20"/>
        <end position="39"/>
    </location>
</feature>
<keyword evidence="10" id="KW-1133">Transmembrane helix</keyword>
<evidence type="ECO:0000256" key="2">
    <source>
        <dbReference type="ARBA" id="ARBA00012438"/>
    </source>
</evidence>
<keyword evidence="5" id="KW-0547">Nucleotide-binding</keyword>
<evidence type="ECO:0000259" key="12">
    <source>
        <dbReference type="Pfam" id="PF07730"/>
    </source>
</evidence>
<dbReference type="CDD" id="cd16917">
    <property type="entry name" value="HATPase_UhpB-NarQ-NarX-like"/>
    <property type="match status" value="1"/>
</dbReference>
<dbReference type="Gene3D" id="3.30.565.10">
    <property type="entry name" value="Histidine kinase-like ATPase, C-terminal domain"/>
    <property type="match status" value="1"/>
</dbReference>
<dbReference type="AlphaFoldDB" id="A0A2H1L6Z2"/>
<dbReference type="InterPro" id="IPR011712">
    <property type="entry name" value="Sig_transdc_His_kin_sub3_dim/P"/>
</dbReference>
<dbReference type="GO" id="GO:0005524">
    <property type="term" value="F:ATP binding"/>
    <property type="evidence" value="ECO:0007669"/>
    <property type="project" value="UniProtKB-KW"/>
</dbReference>
<keyword evidence="10" id="KW-0472">Membrane</keyword>
<keyword evidence="10" id="KW-0812">Transmembrane</keyword>
<dbReference type="EMBL" id="FXZM01000011">
    <property type="protein sequence ID" value="SMY12684.1"/>
    <property type="molecule type" value="Genomic_DNA"/>
</dbReference>
<proteinExistence type="predicted"/>
<protein>
    <recommendedName>
        <fullName evidence="2">histidine kinase</fullName>
        <ecNumber evidence="2">2.7.13.3</ecNumber>
    </recommendedName>
</protein>
<gene>
    <name evidence="13" type="ORF">BJEO58_02284</name>
</gene>
<dbReference type="Pfam" id="PF07730">
    <property type="entry name" value="HisKA_3"/>
    <property type="match status" value="1"/>
</dbReference>
<evidence type="ECO:0000313" key="13">
    <source>
        <dbReference type="EMBL" id="SMY12684.1"/>
    </source>
</evidence>
<evidence type="ECO:0000256" key="3">
    <source>
        <dbReference type="ARBA" id="ARBA00022553"/>
    </source>
</evidence>
<evidence type="ECO:0000256" key="10">
    <source>
        <dbReference type="SAM" id="Phobius"/>
    </source>
</evidence>
<dbReference type="GO" id="GO:0046983">
    <property type="term" value="F:protein dimerization activity"/>
    <property type="evidence" value="ECO:0007669"/>
    <property type="project" value="InterPro"/>
</dbReference>
<keyword evidence="14" id="KW-1185">Reference proteome</keyword>
<keyword evidence="3" id="KW-0597">Phosphoprotein</keyword>
<dbReference type="Proteomes" id="UP000234462">
    <property type="component" value="Unassembled WGS sequence"/>
</dbReference>
<keyword evidence="7" id="KW-0067">ATP-binding</keyword>
<sequence>MSTDLTAPPSAARRRGLTLLTSLTCLLLGAGCWFVGTGFTLDESPQPVPSVVSAVLVLDAVVGIAAAAAIGPMRRAGAWNLLIMLVGVPSAWALPAFVVAAVRIGRLRTLRTDVAAVLVALAAWLAHSFVVPRFAGGLADALVEAAIVVVLTVSLLLWGRVRSTRAALIASLRAQAEAAQRERSAEVQRVLAEERVALARDMHDGLSHHLSLISMHAGALAYRDDLPAARVRDIGQTLRDSATAAHTDLRHLLLSLREESVATGVDAAPLADATSIEALLIREQDRGATISVRWEGVSIADLAEAPRPLAVALERILAESLVNARKHAPGAPVTVTLARTRDSPDASAAEVVLRVTNPLATRGPGPVEEAAAEPTGTGFGLAGVTERARLLGGSAHWGTDLRPGADPPSRADGGTFALEARIPWT</sequence>
<feature type="region of interest" description="Disordered" evidence="9">
    <location>
        <begin position="360"/>
        <end position="379"/>
    </location>
</feature>
<dbReference type="RefSeq" id="WP_101589613.1">
    <property type="nucleotide sequence ID" value="NZ_FXZM01000011.1"/>
</dbReference>
<feature type="domain" description="Signal transduction histidine kinase subgroup 3 dimerisation and phosphoacceptor" evidence="12">
    <location>
        <begin position="194"/>
        <end position="259"/>
    </location>
</feature>
<evidence type="ECO:0000256" key="1">
    <source>
        <dbReference type="ARBA" id="ARBA00000085"/>
    </source>
</evidence>
<feature type="domain" description="Histidine kinase/HSP90-like ATPase" evidence="11">
    <location>
        <begin position="311"/>
        <end position="408"/>
    </location>
</feature>
<evidence type="ECO:0000259" key="11">
    <source>
        <dbReference type="Pfam" id="PF02518"/>
    </source>
</evidence>
<dbReference type="PANTHER" id="PTHR24421:SF10">
    <property type="entry name" value="NITRATE_NITRITE SENSOR PROTEIN NARQ"/>
    <property type="match status" value="1"/>
</dbReference>
<dbReference type="GO" id="GO:0016020">
    <property type="term" value="C:membrane"/>
    <property type="evidence" value="ECO:0007669"/>
    <property type="project" value="InterPro"/>
</dbReference>
<evidence type="ECO:0000256" key="6">
    <source>
        <dbReference type="ARBA" id="ARBA00022777"/>
    </source>
</evidence>
<keyword evidence="6 13" id="KW-0418">Kinase</keyword>
<feature type="transmembrane region" description="Helical" evidence="10">
    <location>
        <begin position="141"/>
        <end position="159"/>
    </location>
</feature>
<keyword evidence="8" id="KW-0902">Two-component regulatory system</keyword>